<evidence type="ECO:0000256" key="2">
    <source>
        <dbReference type="SAM" id="Phobius"/>
    </source>
</evidence>
<keyword evidence="2" id="KW-0812">Transmembrane</keyword>
<feature type="transmembrane region" description="Helical" evidence="2">
    <location>
        <begin position="85"/>
        <end position="105"/>
    </location>
</feature>
<accession>B5YMY2</accession>
<protein>
    <submittedName>
        <fullName evidence="3">Uncharacterized protein</fullName>
    </submittedName>
</protein>
<feature type="region of interest" description="Disordered" evidence="1">
    <location>
        <begin position="127"/>
        <end position="148"/>
    </location>
</feature>
<dbReference type="OMA" id="CLLIWIY"/>
<keyword evidence="4" id="KW-1185">Reference proteome</keyword>
<dbReference type="eggNOG" id="ENOG502T0K6">
    <property type="taxonomic scope" value="Eukaryota"/>
</dbReference>
<dbReference type="PaxDb" id="35128-Thaps6952"/>
<evidence type="ECO:0000313" key="3">
    <source>
        <dbReference type="EMBL" id="ACI64538.1"/>
    </source>
</evidence>
<dbReference type="Proteomes" id="UP000001449">
    <property type="component" value="Chromosome 7"/>
</dbReference>
<name>B5YMY2_THAPS</name>
<feature type="transmembrane region" description="Helical" evidence="2">
    <location>
        <begin position="51"/>
        <end position="73"/>
    </location>
</feature>
<keyword evidence="2" id="KW-0472">Membrane</keyword>
<evidence type="ECO:0000256" key="1">
    <source>
        <dbReference type="SAM" id="MobiDB-lite"/>
    </source>
</evidence>
<dbReference type="HOGENOM" id="CLU_1762518_0_0_1"/>
<evidence type="ECO:0000313" key="4">
    <source>
        <dbReference type="Proteomes" id="UP000001449"/>
    </source>
</evidence>
<dbReference type="RefSeq" id="XP_002295821.1">
    <property type="nucleotide sequence ID" value="XM_002295785.1"/>
</dbReference>
<dbReference type="EMBL" id="CP001160">
    <property type="protein sequence ID" value="ACI64538.1"/>
    <property type="molecule type" value="Genomic_DNA"/>
</dbReference>
<dbReference type="InParanoid" id="B5YMY2"/>
<keyword evidence="2" id="KW-1133">Transmembrane helix</keyword>
<dbReference type="AlphaFoldDB" id="B5YMY2"/>
<dbReference type="KEGG" id="tps:THAPS_6952"/>
<sequence length="148" mass="16330">MSDIIKKCTDYRSKPNVKTFPELPTVTTWLRFIIGGVYGLSLGLRNETKGLIGTLFGLNVITFLPMFWFNVWLDANVESYKKLNFVGVINAFAFMMLIWITLFTLEHGDDEVSLTKVITEAMKSTVTGESGDLSGANTAGSAGGNDEF</sequence>
<gene>
    <name evidence="3" type="ORF">THAPS_6952</name>
</gene>
<reference evidence="3 4" key="2">
    <citation type="journal article" date="2008" name="Nature">
        <title>The Phaeodactylum genome reveals the evolutionary history of diatom genomes.</title>
        <authorList>
            <person name="Bowler C."/>
            <person name="Allen A.E."/>
            <person name="Badger J.H."/>
            <person name="Grimwood J."/>
            <person name="Jabbari K."/>
            <person name="Kuo A."/>
            <person name="Maheswari U."/>
            <person name="Martens C."/>
            <person name="Maumus F."/>
            <person name="Otillar R.P."/>
            <person name="Rayko E."/>
            <person name="Salamov A."/>
            <person name="Vandepoele K."/>
            <person name="Beszteri B."/>
            <person name="Gruber A."/>
            <person name="Heijde M."/>
            <person name="Katinka M."/>
            <person name="Mock T."/>
            <person name="Valentin K."/>
            <person name="Verret F."/>
            <person name="Berges J.A."/>
            <person name="Brownlee C."/>
            <person name="Cadoret J.P."/>
            <person name="Chiovitti A."/>
            <person name="Choi C.J."/>
            <person name="Coesel S."/>
            <person name="De Martino A."/>
            <person name="Detter J.C."/>
            <person name="Durkin C."/>
            <person name="Falciatore A."/>
            <person name="Fournet J."/>
            <person name="Haruta M."/>
            <person name="Huysman M.J."/>
            <person name="Jenkins B.D."/>
            <person name="Jiroutova K."/>
            <person name="Jorgensen R.E."/>
            <person name="Joubert Y."/>
            <person name="Kaplan A."/>
            <person name="Kroger N."/>
            <person name="Kroth P.G."/>
            <person name="La Roche J."/>
            <person name="Lindquist E."/>
            <person name="Lommer M."/>
            <person name="Martin-Jezequel V."/>
            <person name="Lopez P.J."/>
            <person name="Lucas S."/>
            <person name="Mangogna M."/>
            <person name="McGinnis K."/>
            <person name="Medlin L.K."/>
            <person name="Montsant A."/>
            <person name="Oudot-Le Secq M.P."/>
            <person name="Napoli C."/>
            <person name="Obornik M."/>
            <person name="Parker M.S."/>
            <person name="Petit J.L."/>
            <person name="Porcel B.M."/>
            <person name="Poulsen N."/>
            <person name="Robison M."/>
            <person name="Rychlewski L."/>
            <person name="Rynearson T.A."/>
            <person name="Schmutz J."/>
            <person name="Shapiro H."/>
            <person name="Siaut M."/>
            <person name="Stanley M."/>
            <person name="Sussman M.R."/>
            <person name="Taylor A.R."/>
            <person name="Vardi A."/>
            <person name="von Dassow P."/>
            <person name="Vyverman W."/>
            <person name="Willis A."/>
            <person name="Wyrwicz L.S."/>
            <person name="Rokhsar D.S."/>
            <person name="Weissenbach J."/>
            <person name="Armbrust E.V."/>
            <person name="Green B.R."/>
            <person name="Van de Peer Y."/>
            <person name="Grigoriev I.V."/>
        </authorList>
    </citation>
    <scope>NUCLEOTIDE SEQUENCE [LARGE SCALE GENOMIC DNA]</scope>
    <source>
        <strain evidence="3 4">CCMP1335</strain>
    </source>
</reference>
<reference evidence="3 4" key="1">
    <citation type="journal article" date="2004" name="Science">
        <title>The genome of the diatom Thalassiosira pseudonana: ecology, evolution, and metabolism.</title>
        <authorList>
            <person name="Armbrust E.V."/>
            <person name="Berges J.A."/>
            <person name="Bowler C."/>
            <person name="Green B.R."/>
            <person name="Martinez D."/>
            <person name="Putnam N.H."/>
            <person name="Zhou S."/>
            <person name="Allen A.E."/>
            <person name="Apt K.E."/>
            <person name="Bechner M."/>
            <person name="Brzezinski M.A."/>
            <person name="Chaal B.K."/>
            <person name="Chiovitti A."/>
            <person name="Davis A.K."/>
            <person name="Demarest M.S."/>
            <person name="Detter J.C."/>
            <person name="Glavina T."/>
            <person name="Goodstein D."/>
            <person name="Hadi M.Z."/>
            <person name="Hellsten U."/>
            <person name="Hildebrand M."/>
            <person name="Jenkins B.D."/>
            <person name="Jurka J."/>
            <person name="Kapitonov V.V."/>
            <person name="Kroger N."/>
            <person name="Lau W.W."/>
            <person name="Lane T.W."/>
            <person name="Larimer F.W."/>
            <person name="Lippmeier J.C."/>
            <person name="Lucas S."/>
            <person name="Medina M."/>
            <person name="Montsant A."/>
            <person name="Obornik M."/>
            <person name="Parker M.S."/>
            <person name="Palenik B."/>
            <person name="Pazour G.J."/>
            <person name="Richardson P.M."/>
            <person name="Rynearson T.A."/>
            <person name="Saito M.A."/>
            <person name="Schwartz D.C."/>
            <person name="Thamatrakoln K."/>
            <person name="Valentin K."/>
            <person name="Vardi A."/>
            <person name="Wilkerson F.P."/>
            <person name="Rokhsar D.S."/>
        </authorList>
    </citation>
    <scope>NUCLEOTIDE SEQUENCE [LARGE SCALE GENOMIC DNA]</scope>
    <source>
        <strain evidence="3 4">CCMP1335</strain>
    </source>
</reference>
<feature type="transmembrane region" description="Helical" evidence="2">
    <location>
        <begin position="26"/>
        <end position="44"/>
    </location>
</feature>
<organism evidence="3 4">
    <name type="scientific">Thalassiosira pseudonana</name>
    <name type="common">Marine diatom</name>
    <name type="synonym">Cyclotella nana</name>
    <dbReference type="NCBI Taxonomy" id="35128"/>
    <lineage>
        <taxon>Eukaryota</taxon>
        <taxon>Sar</taxon>
        <taxon>Stramenopiles</taxon>
        <taxon>Ochrophyta</taxon>
        <taxon>Bacillariophyta</taxon>
        <taxon>Coscinodiscophyceae</taxon>
        <taxon>Thalassiosirophycidae</taxon>
        <taxon>Thalassiosirales</taxon>
        <taxon>Thalassiosiraceae</taxon>
        <taxon>Thalassiosira</taxon>
    </lineage>
</organism>
<dbReference type="GeneID" id="7444109"/>
<proteinExistence type="predicted"/>